<sequence>MNARRLLRTWLSFTVLQLIGNIWQCVNGKFLVEKNAHSNLDSKVIFMFERFLLIESVSLLILRLLLIFWFDCRELHIYHFIHSSLSTLHSVSEVGYFRNFETSVAFLSQTALSGVTVLLFFFVWLITGFSTSPTVRSKTEQSKKRMTKVSDVPNMSFRHELAYSKKLD</sequence>
<evidence type="ECO:0000256" key="1">
    <source>
        <dbReference type="SAM" id="Phobius"/>
    </source>
</evidence>
<dbReference type="EMBL" id="JBGFUD010011598">
    <property type="protein sequence ID" value="MFH4983253.1"/>
    <property type="molecule type" value="Genomic_DNA"/>
</dbReference>
<keyword evidence="1" id="KW-1133">Transmembrane helix</keyword>
<keyword evidence="3" id="KW-1185">Reference proteome</keyword>
<accession>A0ABD6ETW5</accession>
<name>A0ABD6ETW5_9BILA</name>
<reference evidence="2 3" key="1">
    <citation type="submission" date="2024-08" db="EMBL/GenBank/DDBJ databases">
        <title>Gnathostoma spinigerum genome.</title>
        <authorList>
            <person name="Gonzalez-Bertolin B."/>
            <person name="Monzon S."/>
            <person name="Zaballos A."/>
            <person name="Jimenez P."/>
            <person name="Dekumyoy P."/>
            <person name="Varona S."/>
            <person name="Cuesta I."/>
            <person name="Sumanam S."/>
            <person name="Adisakwattana P."/>
            <person name="Gasser R.B."/>
            <person name="Hernandez-Gonzalez A."/>
            <person name="Young N.D."/>
            <person name="Perteguer M.J."/>
        </authorList>
    </citation>
    <scope>NUCLEOTIDE SEQUENCE [LARGE SCALE GENOMIC DNA]</scope>
    <source>
        <strain evidence="2">AL3</strain>
        <tissue evidence="2">Liver</tissue>
    </source>
</reference>
<dbReference type="AlphaFoldDB" id="A0ABD6ETW5"/>
<feature type="transmembrane region" description="Helical" evidence="1">
    <location>
        <begin position="52"/>
        <end position="70"/>
    </location>
</feature>
<evidence type="ECO:0000313" key="3">
    <source>
        <dbReference type="Proteomes" id="UP001608902"/>
    </source>
</evidence>
<organism evidence="2 3">
    <name type="scientific">Gnathostoma spinigerum</name>
    <dbReference type="NCBI Taxonomy" id="75299"/>
    <lineage>
        <taxon>Eukaryota</taxon>
        <taxon>Metazoa</taxon>
        <taxon>Ecdysozoa</taxon>
        <taxon>Nematoda</taxon>
        <taxon>Chromadorea</taxon>
        <taxon>Rhabditida</taxon>
        <taxon>Spirurina</taxon>
        <taxon>Gnathostomatomorpha</taxon>
        <taxon>Gnathostomatoidea</taxon>
        <taxon>Gnathostomatidae</taxon>
        <taxon>Gnathostoma</taxon>
    </lineage>
</organism>
<protein>
    <submittedName>
        <fullName evidence="2">Uncharacterized protein</fullName>
    </submittedName>
</protein>
<comment type="caution">
    <text evidence="2">The sequence shown here is derived from an EMBL/GenBank/DDBJ whole genome shotgun (WGS) entry which is preliminary data.</text>
</comment>
<keyword evidence="1" id="KW-0472">Membrane</keyword>
<proteinExistence type="predicted"/>
<evidence type="ECO:0000313" key="2">
    <source>
        <dbReference type="EMBL" id="MFH4983253.1"/>
    </source>
</evidence>
<gene>
    <name evidence="2" type="ORF">AB6A40_009962</name>
</gene>
<keyword evidence="1" id="KW-0812">Transmembrane</keyword>
<dbReference type="Proteomes" id="UP001608902">
    <property type="component" value="Unassembled WGS sequence"/>
</dbReference>